<evidence type="ECO:0000256" key="1">
    <source>
        <dbReference type="SAM" id="MobiDB-lite"/>
    </source>
</evidence>
<evidence type="ECO:0000313" key="2">
    <source>
        <dbReference type="EMBL" id="WSD09328.1"/>
    </source>
</evidence>
<reference evidence="2 3" key="1">
    <citation type="submission" date="2022-10" db="EMBL/GenBank/DDBJ databases">
        <title>The complete genomes of actinobacterial strains from the NBC collection.</title>
        <authorList>
            <person name="Joergensen T.S."/>
            <person name="Alvarez Arevalo M."/>
            <person name="Sterndorff E.B."/>
            <person name="Faurdal D."/>
            <person name="Vuksanovic O."/>
            <person name="Mourched A.-S."/>
            <person name="Charusanti P."/>
            <person name="Shaw S."/>
            <person name="Blin K."/>
            <person name="Weber T."/>
        </authorList>
    </citation>
    <scope>NUCLEOTIDE SEQUENCE [LARGE SCALE GENOMIC DNA]</scope>
    <source>
        <strain evidence="2 3">NBC 01753</strain>
    </source>
</reference>
<dbReference type="EMBL" id="CP109134">
    <property type="protein sequence ID" value="WSD09328.1"/>
    <property type="molecule type" value="Genomic_DNA"/>
</dbReference>
<organism evidence="2 3">
    <name type="scientific">Streptomyces hirsutus</name>
    <dbReference type="NCBI Taxonomy" id="35620"/>
    <lineage>
        <taxon>Bacteria</taxon>
        <taxon>Bacillati</taxon>
        <taxon>Actinomycetota</taxon>
        <taxon>Actinomycetes</taxon>
        <taxon>Kitasatosporales</taxon>
        <taxon>Streptomycetaceae</taxon>
        <taxon>Streptomyces</taxon>
    </lineage>
</organism>
<sequence length="101" mass="10933">MTVVRAPEGFDAEGNSSTDWSSAERSTIQGQVEPAASSENRDNRDQVATTYLVRLPPGTAVGPRDRLEWNGMTLEVTGDPLPWSGLAALDHIQLTALRIRG</sequence>
<keyword evidence="3" id="KW-1185">Reference proteome</keyword>
<accession>A0ABZ1GT16</accession>
<dbReference type="GeneID" id="91546637"/>
<dbReference type="RefSeq" id="WP_326755101.1">
    <property type="nucleotide sequence ID" value="NZ_CP109134.1"/>
</dbReference>
<proteinExistence type="predicted"/>
<name>A0ABZ1GT16_9ACTN</name>
<evidence type="ECO:0008006" key="4">
    <source>
        <dbReference type="Google" id="ProtNLM"/>
    </source>
</evidence>
<gene>
    <name evidence="2" type="ORF">OIE73_28705</name>
</gene>
<feature type="compositionally biased region" description="Polar residues" evidence="1">
    <location>
        <begin position="14"/>
        <end position="30"/>
    </location>
</feature>
<evidence type="ECO:0000313" key="3">
    <source>
        <dbReference type="Proteomes" id="UP001335325"/>
    </source>
</evidence>
<protein>
    <recommendedName>
        <fullName evidence="4">Head-tail adaptor protein</fullName>
    </recommendedName>
</protein>
<dbReference type="Proteomes" id="UP001335325">
    <property type="component" value="Chromosome"/>
</dbReference>
<feature type="region of interest" description="Disordered" evidence="1">
    <location>
        <begin position="1"/>
        <end position="45"/>
    </location>
</feature>